<dbReference type="AlphaFoldDB" id="A0A221ST06"/>
<name>A0A221ST06_9DEIO</name>
<gene>
    <name evidence="2" type="ORF">DFI_01040</name>
</gene>
<evidence type="ECO:0008006" key="4">
    <source>
        <dbReference type="Google" id="ProtNLM"/>
    </source>
</evidence>
<feature type="chain" id="PRO_5011302604" description="Lipoprotein" evidence="1">
    <location>
        <begin position="22"/>
        <end position="159"/>
    </location>
</feature>
<accession>A0A221ST06</accession>
<reference evidence="2 3" key="1">
    <citation type="submission" date="2017-05" db="EMBL/GenBank/DDBJ databases">
        <title>The complete genome sequence of Deinococcus ficus isolated from the rhizosphere of the Ficus religiosa L. in Taiwan.</title>
        <authorList>
            <person name="Wu K.-M."/>
            <person name="Liao T.-L."/>
            <person name="Liu Y.-M."/>
            <person name="Young C.-C."/>
            <person name="Tsai S.-F."/>
        </authorList>
    </citation>
    <scope>NUCLEOTIDE SEQUENCE [LARGE SCALE GENOMIC DNA]</scope>
    <source>
        <strain evidence="2 3">CC-FR2-10</strain>
    </source>
</reference>
<evidence type="ECO:0000313" key="2">
    <source>
        <dbReference type="EMBL" id="ASN79778.1"/>
    </source>
</evidence>
<feature type="signal peptide" evidence="1">
    <location>
        <begin position="1"/>
        <end position="21"/>
    </location>
</feature>
<dbReference type="RefSeq" id="WP_027463596.1">
    <property type="nucleotide sequence ID" value="NZ_CP021081.1"/>
</dbReference>
<sequence length="159" mass="17395">MRQVRPALVVVPAAFVSLALAGCAPSVSLAEPLPFREGQEWELKVQAGGSSLSYAVRLGEPVLRDAGTRHWTWKDQRSGDVLVDYMARPTQGAPLLRINFTRGTPTMGVCRIPVFMADGSAHEFTGRSADRPQALDHYLKTGEITGTQLCTFKRITPGW</sequence>
<proteinExistence type="predicted"/>
<keyword evidence="1" id="KW-0732">Signal</keyword>
<dbReference type="PROSITE" id="PS51257">
    <property type="entry name" value="PROKAR_LIPOPROTEIN"/>
    <property type="match status" value="1"/>
</dbReference>
<dbReference type="KEGG" id="dfc:DFI_01040"/>
<organism evidence="2 3">
    <name type="scientific">Deinococcus ficus</name>
    <dbReference type="NCBI Taxonomy" id="317577"/>
    <lineage>
        <taxon>Bacteria</taxon>
        <taxon>Thermotogati</taxon>
        <taxon>Deinococcota</taxon>
        <taxon>Deinococci</taxon>
        <taxon>Deinococcales</taxon>
        <taxon>Deinococcaceae</taxon>
        <taxon>Deinococcus</taxon>
    </lineage>
</organism>
<evidence type="ECO:0000313" key="3">
    <source>
        <dbReference type="Proteomes" id="UP000259030"/>
    </source>
</evidence>
<evidence type="ECO:0000256" key="1">
    <source>
        <dbReference type="SAM" id="SignalP"/>
    </source>
</evidence>
<dbReference type="Proteomes" id="UP000259030">
    <property type="component" value="Chromosome"/>
</dbReference>
<dbReference type="EMBL" id="CP021081">
    <property type="protein sequence ID" value="ASN79778.1"/>
    <property type="molecule type" value="Genomic_DNA"/>
</dbReference>
<keyword evidence="3" id="KW-1185">Reference proteome</keyword>
<protein>
    <recommendedName>
        <fullName evidence="4">Lipoprotein</fullName>
    </recommendedName>
</protein>